<dbReference type="Gene3D" id="3.30.40.10">
    <property type="entry name" value="Zinc/RING finger domain, C3HC4 (zinc finger)"/>
    <property type="match status" value="1"/>
</dbReference>
<evidence type="ECO:0000256" key="1">
    <source>
        <dbReference type="ARBA" id="ARBA00004155"/>
    </source>
</evidence>
<accession>A0A7M5XLP1</accession>
<evidence type="ECO:0000256" key="10">
    <source>
        <dbReference type="SAM" id="MobiDB-lite"/>
    </source>
</evidence>
<dbReference type="OrthoDB" id="264354at2759"/>
<evidence type="ECO:0000256" key="6">
    <source>
        <dbReference type="ARBA" id="ARBA00022833"/>
    </source>
</evidence>
<evidence type="ECO:0000313" key="14">
    <source>
        <dbReference type="EnsemblMetazoa" id="CLYHEMP025506.1"/>
    </source>
</evidence>
<keyword evidence="4" id="KW-0479">Metal-binding</keyword>
<feature type="transmembrane region" description="Helical" evidence="11">
    <location>
        <begin position="172"/>
        <end position="194"/>
    </location>
</feature>
<keyword evidence="8" id="KW-0968">Cytoplasmic vesicle</keyword>
<keyword evidence="11" id="KW-0472">Membrane</keyword>
<keyword evidence="11" id="KW-1133">Transmembrane helix</keyword>
<dbReference type="PROSITE" id="PS51292">
    <property type="entry name" value="ZF_RING_CH"/>
    <property type="match status" value="1"/>
</dbReference>
<dbReference type="GO" id="GO:0008270">
    <property type="term" value="F:zinc ion binding"/>
    <property type="evidence" value="ECO:0007669"/>
    <property type="project" value="UniProtKB-KW"/>
</dbReference>
<dbReference type="GO" id="GO:0005765">
    <property type="term" value="C:lysosomal membrane"/>
    <property type="evidence" value="ECO:0007669"/>
    <property type="project" value="UniProtKB-SubCell"/>
</dbReference>
<keyword evidence="7" id="KW-0391">Immunity</keyword>
<dbReference type="GO" id="GO:0002376">
    <property type="term" value="P:immune system process"/>
    <property type="evidence" value="ECO:0007669"/>
    <property type="project" value="UniProtKB-KW"/>
</dbReference>
<dbReference type="SMART" id="SM00744">
    <property type="entry name" value="RINGv"/>
    <property type="match status" value="1"/>
</dbReference>
<comment type="subcellular location">
    <subcellularLocation>
        <location evidence="2">Cytoplasmic vesicle membrane</location>
        <topology evidence="2">Multi-pass membrane protein</topology>
    </subcellularLocation>
    <subcellularLocation>
        <location evidence="3">Early endosome membrane</location>
        <topology evidence="3">Multi-pass membrane protein</topology>
    </subcellularLocation>
    <subcellularLocation>
        <location evidence="1">Lysosome membrane</location>
        <topology evidence="1">Multi-pass membrane protein</topology>
    </subcellularLocation>
</comment>
<dbReference type="AlphaFoldDB" id="A0A7M5XLP1"/>
<dbReference type="Proteomes" id="UP000594262">
    <property type="component" value="Unplaced"/>
</dbReference>
<feature type="compositionally biased region" description="Basic and acidic residues" evidence="10">
    <location>
        <begin position="28"/>
        <end position="37"/>
    </location>
</feature>
<dbReference type="Pfam" id="PF12906">
    <property type="entry name" value="RINGv"/>
    <property type="match status" value="1"/>
</dbReference>
<feature type="region of interest" description="Disordered" evidence="10">
    <location>
        <begin position="16"/>
        <end position="37"/>
    </location>
</feature>
<evidence type="ECO:0000256" key="11">
    <source>
        <dbReference type="SAM" id="Phobius"/>
    </source>
</evidence>
<keyword evidence="6" id="KW-0862">Zinc</keyword>
<feature type="transmembrane region" description="Helical" evidence="11">
    <location>
        <begin position="130"/>
        <end position="152"/>
    </location>
</feature>
<feature type="domain" description="RING-type" evidence="12">
    <location>
        <begin position="55"/>
        <end position="102"/>
    </location>
</feature>
<evidence type="ECO:0000259" key="12">
    <source>
        <dbReference type="PROSITE" id="PS50089"/>
    </source>
</evidence>
<evidence type="ECO:0000313" key="15">
    <source>
        <dbReference type="Proteomes" id="UP000594262"/>
    </source>
</evidence>
<evidence type="ECO:0000256" key="2">
    <source>
        <dbReference type="ARBA" id="ARBA00004439"/>
    </source>
</evidence>
<dbReference type="InterPro" id="IPR013083">
    <property type="entry name" value="Znf_RING/FYVE/PHD"/>
</dbReference>
<dbReference type="SUPFAM" id="SSF57850">
    <property type="entry name" value="RING/U-box"/>
    <property type="match status" value="1"/>
</dbReference>
<organism evidence="14 15">
    <name type="scientific">Clytia hemisphaerica</name>
    <dbReference type="NCBI Taxonomy" id="252671"/>
    <lineage>
        <taxon>Eukaryota</taxon>
        <taxon>Metazoa</taxon>
        <taxon>Cnidaria</taxon>
        <taxon>Hydrozoa</taxon>
        <taxon>Hydroidolina</taxon>
        <taxon>Leptothecata</taxon>
        <taxon>Obeliida</taxon>
        <taxon>Clytiidae</taxon>
        <taxon>Clytia</taxon>
    </lineage>
</organism>
<dbReference type="EnsemblMetazoa" id="CLYHEMT025506.1">
    <property type="protein sequence ID" value="CLYHEMP025506.1"/>
    <property type="gene ID" value="CLYHEMG025506"/>
</dbReference>
<sequence>MPVQTVVVSPITGLLEKHAQEEEDEEQNEIKEEKSKKPERSYSVLSIISNGANICKICHSETEKDDELITPCYCSGSLLYVHQGCVQKWIKATDAKTCELCNYNYQVNSTVKPIIEWKTLALTHSERRKILCSVAFHIVAVTCIIWSLWVLIDRTVEEVKDGNLKWPFWTKLIVVAIGFFGGVVFMYVQCKVYVHLFMRLKAFNRVDLC</sequence>
<keyword evidence="11" id="KW-0812">Transmembrane</keyword>
<evidence type="ECO:0000256" key="7">
    <source>
        <dbReference type="ARBA" id="ARBA00022859"/>
    </source>
</evidence>
<dbReference type="PROSITE" id="PS50089">
    <property type="entry name" value="ZF_RING_2"/>
    <property type="match status" value="1"/>
</dbReference>
<feature type="domain" description="RING-CH-type" evidence="13">
    <location>
        <begin position="47"/>
        <end position="108"/>
    </location>
</feature>
<dbReference type="InterPro" id="IPR011016">
    <property type="entry name" value="Znf_RING-CH"/>
</dbReference>
<dbReference type="GO" id="GO:0031901">
    <property type="term" value="C:early endosome membrane"/>
    <property type="evidence" value="ECO:0007669"/>
    <property type="project" value="UniProtKB-SubCell"/>
</dbReference>
<name>A0A7M5XLP1_9CNID</name>
<dbReference type="PANTHER" id="PTHR45981">
    <property type="entry name" value="LD02310P"/>
    <property type="match status" value="1"/>
</dbReference>
<reference evidence="14" key="1">
    <citation type="submission" date="2021-01" db="UniProtKB">
        <authorList>
            <consortium name="EnsemblMetazoa"/>
        </authorList>
    </citation>
    <scope>IDENTIFICATION</scope>
</reference>
<evidence type="ECO:0000256" key="5">
    <source>
        <dbReference type="ARBA" id="ARBA00022771"/>
    </source>
</evidence>
<evidence type="ECO:0000256" key="8">
    <source>
        <dbReference type="ARBA" id="ARBA00023329"/>
    </source>
</evidence>
<proteinExistence type="predicted"/>
<dbReference type="InterPro" id="IPR001841">
    <property type="entry name" value="Znf_RING"/>
</dbReference>
<evidence type="ECO:0000256" key="4">
    <source>
        <dbReference type="ARBA" id="ARBA00022723"/>
    </source>
</evidence>
<evidence type="ECO:0000256" key="3">
    <source>
        <dbReference type="ARBA" id="ARBA00004520"/>
    </source>
</evidence>
<keyword evidence="5 9" id="KW-0863">Zinc-finger</keyword>
<evidence type="ECO:0000256" key="9">
    <source>
        <dbReference type="PROSITE-ProRule" id="PRU00175"/>
    </source>
</evidence>
<keyword evidence="15" id="KW-1185">Reference proteome</keyword>
<protein>
    <submittedName>
        <fullName evidence="14">Uncharacterized protein</fullName>
    </submittedName>
</protein>
<evidence type="ECO:0000259" key="13">
    <source>
        <dbReference type="PROSITE" id="PS51292"/>
    </source>
</evidence>